<dbReference type="AlphaFoldDB" id="A0A8K0UFI2"/>
<keyword evidence="1" id="KW-0812">Transmembrane</keyword>
<protein>
    <submittedName>
        <fullName evidence="2">Uncharacterized protein</fullName>
    </submittedName>
</protein>
<dbReference type="OrthoDB" id="3047534at2759"/>
<organism evidence="2 3">
    <name type="scientific">Cristinia sonorae</name>
    <dbReference type="NCBI Taxonomy" id="1940300"/>
    <lineage>
        <taxon>Eukaryota</taxon>
        <taxon>Fungi</taxon>
        <taxon>Dikarya</taxon>
        <taxon>Basidiomycota</taxon>
        <taxon>Agaricomycotina</taxon>
        <taxon>Agaricomycetes</taxon>
        <taxon>Agaricomycetidae</taxon>
        <taxon>Agaricales</taxon>
        <taxon>Pleurotineae</taxon>
        <taxon>Stephanosporaceae</taxon>
        <taxon>Cristinia</taxon>
    </lineage>
</organism>
<sequence>MASILACIPSDPDISGIGVRVAIYIQNLFCFIPAIWALWDGQVTEYELESAETQSTTNLIVAFAILISTIVQAKTLGLSNYHAAIVLDLSWMNNTNAFIYFLLYVQYKSQPGRDSIERKWSAWYRHIREKLRALVSVADATRLQTGQAATQASSNDSPSSATGFKILFRRIVLFLGSAHLTLMAALGIWLWSNPRTFGTANTCAVDSATIAILGCRVPFASNALRVGSIMVYSVFLVPGLNLLAPMVLFLGLYLAYHAWTKTHPRDATPSSPSPPSFLRAHIPLARYMADVMQWYDRSISVSGVQPIFVGLVILFVVNIIFLADIELTIQRNRHLQDSDSGETQWNFGQILAMLLLVLPLRDLAETIVARRERRHEQQHKEELTRSLRVAIEQRLSRLFIGLIERGADVNTIVEGMINICML</sequence>
<feature type="non-terminal residue" evidence="2">
    <location>
        <position position="422"/>
    </location>
</feature>
<dbReference type="EMBL" id="JAEVFJ010000065">
    <property type="protein sequence ID" value="KAH8077258.1"/>
    <property type="molecule type" value="Genomic_DNA"/>
</dbReference>
<feature type="transmembrane region" description="Helical" evidence="1">
    <location>
        <begin position="171"/>
        <end position="191"/>
    </location>
</feature>
<evidence type="ECO:0000313" key="2">
    <source>
        <dbReference type="EMBL" id="KAH8077258.1"/>
    </source>
</evidence>
<dbReference type="Proteomes" id="UP000813824">
    <property type="component" value="Unassembled WGS sequence"/>
</dbReference>
<feature type="transmembrane region" description="Helical" evidence="1">
    <location>
        <begin position="59"/>
        <end position="77"/>
    </location>
</feature>
<evidence type="ECO:0000313" key="3">
    <source>
        <dbReference type="Proteomes" id="UP000813824"/>
    </source>
</evidence>
<evidence type="ECO:0000256" key="1">
    <source>
        <dbReference type="SAM" id="Phobius"/>
    </source>
</evidence>
<feature type="transmembrane region" description="Helical" evidence="1">
    <location>
        <begin position="229"/>
        <end position="256"/>
    </location>
</feature>
<proteinExistence type="predicted"/>
<keyword evidence="1" id="KW-0472">Membrane</keyword>
<keyword evidence="3" id="KW-1185">Reference proteome</keyword>
<comment type="caution">
    <text evidence="2">The sequence shown here is derived from an EMBL/GenBank/DDBJ whole genome shotgun (WGS) entry which is preliminary data.</text>
</comment>
<accession>A0A8K0UFI2</accession>
<reference evidence="2" key="1">
    <citation type="journal article" date="2021" name="New Phytol.">
        <title>Evolutionary innovations through gain and loss of genes in the ectomycorrhizal Boletales.</title>
        <authorList>
            <person name="Wu G."/>
            <person name="Miyauchi S."/>
            <person name="Morin E."/>
            <person name="Kuo A."/>
            <person name="Drula E."/>
            <person name="Varga T."/>
            <person name="Kohler A."/>
            <person name="Feng B."/>
            <person name="Cao Y."/>
            <person name="Lipzen A."/>
            <person name="Daum C."/>
            <person name="Hundley H."/>
            <person name="Pangilinan J."/>
            <person name="Johnson J."/>
            <person name="Barry K."/>
            <person name="LaButti K."/>
            <person name="Ng V."/>
            <person name="Ahrendt S."/>
            <person name="Min B."/>
            <person name="Choi I.G."/>
            <person name="Park H."/>
            <person name="Plett J.M."/>
            <person name="Magnuson J."/>
            <person name="Spatafora J.W."/>
            <person name="Nagy L.G."/>
            <person name="Henrissat B."/>
            <person name="Grigoriev I.V."/>
            <person name="Yang Z.L."/>
            <person name="Xu J."/>
            <person name="Martin F.M."/>
        </authorList>
    </citation>
    <scope>NUCLEOTIDE SEQUENCE</scope>
    <source>
        <strain evidence="2">KKN 215</strain>
    </source>
</reference>
<name>A0A8K0UFI2_9AGAR</name>
<feature type="transmembrane region" description="Helical" evidence="1">
    <location>
        <begin position="21"/>
        <end position="39"/>
    </location>
</feature>
<keyword evidence="1" id="KW-1133">Transmembrane helix</keyword>
<feature type="transmembrane region" description="Helical" evidence="1">
    <location>
        <begin position="307"/>
        <end position="325"/>
    </location>
</feature>
<gene>
    <name evidence="2" type="ORF">BXZ70DRAFT_704804</name>
</gene>